<dbReference type="CDD" id="cd06410">
    <property type="entry name" value="PB1_UP2"/>
    <property type="match status" value="1"/>
</dbReference>
<dbReference type="PANTHER" id="PTHR31066:SF91">
    <property type="entry name" value="OS05G0427100 PROTEIN"/>
    <property type="match status" value="1"/>
</dbReference>
<dbReference type="EMBL" id="AK363960">
    <property type="protein sequence ID" value="BAJ95163.1"/>
    <property type="molecule type" value="mRNA"/>
</dbReference>
<feature type="region of interest" description="Disordered" evidence="1">
    <location>
        <begin position="415"/>
        <end position="434"/>
    </location>
</feature>
<dbReference type="PANTHER" id="PTHR31066">
    <property type="entry name" value="OS05G0427100 PROTEIN-RELATED"/>
    <property type="match status" value="1"/>
</dbReference>
<evidence type="ECO:0000256" key="1">
    <source>
        <dbReference type="SAM" id="MobiDB-lite"/>
    </source>
</evidence>
<feature type="domain" description="PB1" evidence="2">
    <location>
        <begin position="100"/>
        <end position="224"/>
    </location>
</feature>
<sequence length="434" mass="47050">MRIDQTWRHLLKRRMLLRRSIQYSADSLRARHIPLPSIEQEMEHAMPTMTAESEGGATTDDDVHLSPTSVSSGGGGGGGDAPSVRFKILCSFGGRIMPRPSDGALKYIGGDTRVLAVPRSIRFRGTYAVSVHPCLVDARVFLVASMSRRAQICSPPRADLKKKVEEMFKTDVAAIKYQLLSSDDLDVLVSVTCDEDLGHMLDEYDRFEAKRSPSASPRFRVYVFVPHQVSAAVAAPVPSSRHVSYARSQPHYHHQHHHLQPERERYVASVPGTPDGSPPYPDQPNGIVSAGNSPRANIVEQAVFRGGMQRVRSSPNLGGLNAAPQAFHDHAGDSPGGLAGYMSSSPVHPGGGHMFSQGNYNPYRSPQPQYSPAPVPVPVPVAGRYDARGGYARGGSYMAAPMVPALRSGRPVTRSGGAPYSEMQTPKKAATIWD</sequence>
<dbReference type="Pfam" id="PF00564">
    <property type="entry name" value="PB1"/>
    <property type="match status" value="1"/>
</dbReference>
<reference evidence="3" key="1">
    <citation type="journal article" date="2011" name="Plant Physiol.">
        <title>Comprehensive sequence analysis of 24,783 barley full-length cDNAs derived from 12 clone libraries.</title>
        <authorList>
            <person name="Matsumoto T."/>
            <person name="Tanaka T."/>
            <person name="Sakai H."/>
            <person name="Amano N."/>
            <person name="Kanamori H."/>
            <person name="Kurita K."/>
            <person name="Kikuta A."/>
            <person name="Kamiya K."/>
            <person name="Yamamoto M."/>
            <person name="Ikawa H."/>
            <person name="Fujii N."/>
            <person name="Hori K."/>
            <person name="Itoh T."/>
            <person name="Sato K."/>
        </authorList>
    </citation>
    <scope>NUCLEOTIDE SEQUENCE</scope>
    <source>
        <tissue evidence="3">Shoot and root</tissue>
    </source>
</reference>
<dbReference type="Gene3D" id="3.10.20.90">
    <property type="entry name" value="Phosphatidylinositol 3-kinase Catalytic Subunit, Chain A, domain 1"/>
    <property type="match status" value="1"/>
</dbReference>
<dbReference type="InterPro" id="IPR053198">
    <property type="entry name" value="Gynoecium_Dev_Regulator"/>
</dbReference>
<accession>F2DJ92</accession>
<feature type="region of interest" description="Disordered" evidence="1">
    <location>
        <begin position="48"/>
        <end position="79"/>
    </location>
</feature>
<protein>
    <submittedName>
        <fullName evidence="3">Predicted protein</fullName>
    </submittedName>
</protein>
<organism evidence="3">
    <name type="scientific">Hordeum vulgare subsp. vulgare</name>
    <name type="common">Domesticated barley</name>
    <dbReference type="NCBI Taxonomy" id="112509"/>
    <lineage>
        <taxon>Eukaryota</taxon>
        <taxon>Viridiplantae</taxon>
        <taxon>Streptophyta</taxon>
        <taxon>Embryophyta</taxon>
        <taxon>Tracheophyta</taxon>
        <taxon>Spermatophyta</taxon>
        <taxon>Magnoliopsida</taxon>
        <taxon>Liliopsida</taxon>
        <taxon>Poales</taxon>
        <taxon>Poaceae</taxon>
        <taxon>BOP clade</taxon>
        <taxon>Pooideae</taxon>
        <taxon>Triticodae</taxon>
        <taxon>Triticeae</taxon>
        <taxon>Hordeinae</taxon>
        <taxon>Hordeum</taxon>
    </lineage>
</organism>
<dbReference type="AlphaFoldDB" id="F2DJ92"/>
<proteinExistence type="evidence at transcript level"/>
<dbReference type="SMART" id="SM00666">
    <property type="entry name" value="PB1"/>
    <property type="match status" value="1"/>
</dbReference>
<name>F2DJ92_HORVV</name>
<evidence type="ECO:0000313" key="3">
    <source>
        <dbReference type="EMBL" id="BAJ95163.1"/>
    </source>
</evidence>
<dbReference type="SUPFAM" id="SSF54277">
    <property type="entry name" value="CAD &amp; PB1 domains"/>
    <property type="match status" value="1"/>
</dbReference>
<dbReference type="InterPro" id="IPR000270">
    <property type="entry name" value="PB1_dom"/>
</dbReference>
<evidence type="ECO:0000259" key="2">
    <source>
        <dbReference type="SMART" id="SM00666"/>
    </source>
</evidence>